<dbReference type="PANTHER" id="PTHR47151:SF2">
    <property type="entry name" value="AMINO ACID BINDING PROTEIN"/>
    <property type="match status" value="1"/>
</dbReference>
<feature type="domain" description="Leucine-binding protein" evidence="6">
    <location>
        <begin position="32"/>
        <end position="372"/>
    </location>
</feature>
<evidence type="ECO:0000256" key="4">
    <source>
        <dbReference type="ARBA" id="ARBA00022970"/>
    </source>
</evidence>
<dbReference type="GO" id="GO:0006865">
    <property type="term" value="P:amino acid transport"/>
    <property type="evidence" value="ECO:0007669"/>
    <property type="project" value="UniProtKB-KW"/>
</dbReference>
<name>A0A4R2L9W2_9GAMM</name>
<dbReference type="OrthoDB" id="9768386at2"/>
<comment type="caution">
    <text evidence="7">The sequence shown here is derived from an EMBL/GenBank/DDBJ whole genome shotgun (WGS) entry which is preliminary data.</text>
</comment>
<evidence type="ECO:0000256" key="2">
    <source>
        <dbReference type="ARBA" id="ARBA00022448"/>
    </source>
</evidence>
<dbReference type="InterPro" id="IPR028082">
    <property type="entry name" value="Peripla_BP_I"/>
</dbReference>
<evidence type="ECO:0000259" key="6">
    <source>
        <dbReference type="Pfam" id="PF13458"/>
    </source>
</evidence>
<dbReference type="Pfam" id="PF13458">
    <property type="entry name" value="Peripla_BP_6"/>
    <property type="match status" value="1"/>
</dbReference>
<dbReference type="SUPFAM" id="SSF53822">
    <property type="entry name" value="Periplasmic binding protein-like I"/>
    <property type="match status" value="1"/>
</dbReference>
<keyword evidence="4" id="KW-0029">Amino-acid transport</keyword>
<dbReference type="InterPro" id="IPR028081">
    <property type="entry name" value="Leu-bd"/>
</dbReference>
<evidence type="ECO:0000256" key="3">
    <source>
        <dbReference type="ARBA" id="ARBA00022729"/>
    </source>
</evidence>
<sequence length="379" mass="39863">MMRKSLQRMFAVSALAGAVALSAGTALAADVIKIGVAGPHTGANAAFGEQLWVGAVQAAADINAAGGVNGKKIEVIKADDACEPKQAVAVANRLVDQDKVDAIVGHFCSSSTIPATEIYAEADKLAITPASTNPKVTERGLPTVFRTCGRDDQQGVVAADFILKTLKAKKVAVIHDKDTYGQGLADAMKAAAGKQGVKEVLYEGLTRGEKDFNALATKIKASGADAVYFGGLHSEAGPLVRQLREQGMNAPFISGDGIVDEAFVTAAGGPQYAKGVYMTFGADPRKLPSSKAVVDELQKKGLKSEGYVLYSYAATQAIAEAIKATKSTKGSELAKWLKSHTVKTVMGDKAWDAKGDLKVSDYVMYQWDDKGKYAELPTK</sequence>
<keyword evidence="8" id="KW-1185">Reference proteome</keyword>
<accession>A0A4R2L9W2</accession>
<keyword evidence="2" id="KW-0813">Transport</keyword>
<dbReference type="PANTHER" id="PTHR47151">
    <property type="entry name" value="LEU/ILE/VAL-BINDING ABC TRANSPORTER SUBUNIT"/>
    <property type="match status" value="1"/>
</dbReference>
<evidence type="ECO:0000313" key="8">
    <source>
        <dbReference type="Proteomes" id="UP000295765"/>
    </source>
</evidence>
<organism evidence="7 8">
    <name type="scientific">Plasticicumulans lactativorans</name>
    <dbReference type="NCBI Taxonomy" id="1133106"/>
    <lineage>
        <taxon>Bacteria</taxon>
        <taxon>Pseudomonadati</taxon>
        <taxon>Pseudomonadota</taxon>
        <taxon>Gammaproteobacteria</taxon>
        <taxon>Candidatus Competibacteraceae</taxon>
        <taxon>Plasticicumulans</taxon>
    </lineage>
</organism>
<gene>
    <name evidence="7" type="ORF">EV699_11094</name>
</gene>
<dbReference type="EMBL" id="SLWY01000010">
    <property type="protein sequence ID" value="TCO81069.1"/>
    <property type="molecule type" value="Genomic_DNA"/>
</dbReference>
<feature type="signal peptide" evidence="5">
    <location>
        <begin position="1"/>
        <end position="28"/>
    </location>
</feature>
<dbReference type="PRINTS" id="PR00337">
    <property type="entry name" value="LEUILEVALBP"/>
</dbReference>
<dbReference type="CDD" id="cd06342">
    <property type="entry name" value="PBP1_ABC_LIVBP-like"/>
    <property type="match status" value="1"/>
</dbReference>
<reference evidence="7 8" key="1">
    <citation type="submission" date="2019-03" db="EMBL/GenBank/DDBJ databases">
        <title>Genomic Encyclopedia of Type Strains, Phase IV (KMG-IV): sequencing the most valuable type-strain genomes for metagenomic binning, comparative biology and taxonomic classification.</title>
        <authorList>
            <person name="Goeker M."/>
        </authorList>
    </citation>
    <scope>NUCLEOTIDE SEQUENCE [LARGE SCALE GENOMIC DNA]</scope>
    <source>
        <strain evidence="7 8">DSM 25287</strain>
    </source>
</reference>
<protein>
    <submittedName>
        <fullName evidence="7">Amino acid/amide ABC transporter substrate-binding protein (HAAT family)</fullName>
    </submittedName>
</protein>
<evidence type="ECO:0000256" key="5">
    <source>
        <dbReference type="SAM" id="SignalP"/>
    </source>
</evidence>
<dbReference type="AlphaFoldDB" id="A0A4R2L9W2"/>
<dbReference type="InterPro" id="IPR000709">
    <property type="entry name" value="Leu_Ile_Val-bd"/>
</dbReference>
<evidence type="ECO:0000256" key="1">
    <source>
        <dbReference type="ARBA" id="ARBA00010062"/>
    </source>
</evidence>
<proteinExistence type="inferred from homology"/>
<keyword evidence="3 5" id="KW-0732">Signal</keyword>
<evidence type="ECO:0000313" key="7">
    <source>
        <dbReference type="EMBL" id="TCO81069.1"/>
    </source>
</evidence>
<dbReference type="Proteomes" id="UP000295765">
    <property type="component" value="Unassembled WGS sequence"/>
</dbReference>
<comment type="similarity">
    <text evidence="1">Belongs to the leucine-binding protein family.</text>
</comment>
<feature type="chain" id="PRO_5020381493" evidence="5">
    <location>
        <begin position="29"/>
        <end position="379"/>
    </location>
</feature>
<dbReference type="Gene3D" id="3.40.50.2300">
    <property type="match status" value="2"/>
</dbReference>